<dbReference type="SUPFAM" id="SSF52172">
    <property type="entry name" value="CheY-like"/>
    <property type="match status" value="1"/>
</dbReference>
<dbReference type="FunFam" id="3.40.50.300:FF:000006">
    <property type="entry name" value="DNA-binding transcriptional regulator NtrC"/>
    <property type="match status" value="1"/>
</dbReference>
<keyword evidence="3" id="KW-0805">Transcription regulation</keyword>
<keyword evidence="5" id="KW-0804">Transcription</keyword>
<dbReference type="InterPro" id="IPR025943">
    <property type="entry name" value="Sigma_54_int_dom_ATP-bd_2"/>
</dbReference>
<reference evidence="10 11" key="2">
    <citation type="submission" date="2011-11" db="EMBL/GenBank/DDBJ databases">
        <authorList>
            <consortium name="US DOE Joint Genome Institute"/>
            <person name="Lucas S."/>
            <person name="Han J."/>
            <person name="Lapidus A."/>
            <person name="Cheng J.-F."/>
            <person name="Goodwin L."/>
            <person name="Pitluck S."/>
            <person name="Peters L."/>
            <person name="Ovchinnikova G."/>
            <person name="Zhang X."/>
            <person name="Detter J.C."/>
            <person name="Han C."/>
            <person name="Tapia R."/>
            <person name="Land M."/>
            <person name="Hauser L."/>
            <person name="Kyrpides N."/>
            <person name="Ivanova N."/>
            <person name="Pagani I."/>
            <person name="Vogl K."/>
            <person name="Liu Z."/>
            <person name="Overmann J."/>
            <person name="Frigaard N.-U."/>
            <person name="Bryant D."/>
            <person name="Woyke T."/>
        </authorList>
    </citation>
    <scope>NUCLEOTIDE SEQUENCE [LARGE SCALE GENOMIC DNA]</scope>
    <source>
        <strain evidence="10 11">970</strain>
    </source>
</reference>
<feature type="modified residue" description="4-aspartylphosphate" evidence="6">
    <location>
        <position position="60"/>
    </location>
</feature>
<feature type="compositionally biased region" description="Low complexity" evidence="7">
    <location>
        <begin position="395"/>
        <end position="414"/>
    </location>
</feature>
<dbReference type="Gene3D" id="1.10.8.60">
    <property type="match status" value="1"/>
</dbReference>
<dbReference type="PANTHER" id="PTHR32071">
    <property type="entry name" value="TRANSCRIPTIONAL REGULATORY PROTEIN"/>
    <property type="match status" value="1"/>
</dbReference>
<dbReference type="InterPro" id="IPR009057">
    <property type="entry name" value="Homeodomain-like_sf"/>
</dbReference>
<dbReference type="InterPro" id="IPR002197">
    <property type="entry name" value="HTH_Fis"/>
</dbReference>
<dbReference type="HOGENOM" id="CLU_000445_0_6_6"/>
<dbReference type="eggNOG" id="COG2204">
    <property type="taxonomic scope" value="Bacteria"/>
</dbReference>
<dbReference type="STRING" id="631362.Thi970DRAFT_02516"/>
<dbReference type="InterPro" id="IPR025944">
    <property type="entry name" value="Sigma_54_int_dom_CS"/>
</dbReference>
<evidence type="ECO:0000259" key="8">
    <source>
        <dbReference type="PROSITE" id="PS50045"/>
    </source>
</evidence>
<evidence type="ECO:0000256" key="3">
    <source>
        <dbReference type="ARBA" id="ARBA00023015"/>
    </source>
</evidence>
<dbReference type="Pfam" id="PF25601">
    <property type="entry name" value="AAA_lid_14"/>
    <property type="match status" value="1"/>
</dbReference>
<dbReference type="SMART" id="SM00382">
    <property type="entry name" value="AAA"/>
    <property type="match status" value="1"/>
</dbReference>
<dbReference type="EMBL" id="JH603169">
    <property type="protein sequence ID" value="EIC22263.1"/>
    <property type="molecule type" value="Genomic_DNA"/>
</dbReference>
<evidence type="ECO:0000256" key="5">
    <source>
        <dbReference type="ARBA" id="ARBA00023163"/>
    </source>
</evidence>
<dbReference type="CDD" id="cd00009">
    <property type="entry name" value="AAA"/>
    <property type="match status" value="1"/>
</dbReference>
<evidence type="ECO:0000256" key="1">
    <source>
        <dbReference type="ARBA" id="ARBA00022741"/>
    </source>
</evidence>
<protein>
    <submittedName>
        <fullName evidence="10">Response regulator with CheY-like receiver, AAA-type ATPase, and DNA-binding domains</fullName>
    </submittedName>
</protein>
<dbReference type="InterPro" id="IPR011006">
    <property type="entry name" value="CheY-like_superfamily"/>
</dbReference>
<dbReference type="Gene3D" id="1.10.10.60">
    <property type="entry name" value="Homeodomain-like"/>
    <property type="match status" value="1"/>
</dbReference>
<dbReference type="SUPFAM" id="SSF46689">
    <property type="entry name" value="Homeodomain-like"/>
    <property type="match status" value="1"/>
</dbReference>
<keyword evidence="1" id="KW-0547">Nucleotide-binding</keyword>
<evidence type="ECO:0000256" key="4">
    <source>
        <dbReference type="ARBA" id="ARBA00023125"/>
    </source>
</evidence>
<sequence length="471" mass="50014">MPKAAAKSKARALVVDDEPDILDLVRITLARMGLEAQCVGTLKAARQALAADRFDFCLTDMRLPDGDGTDLVRHASASCPEMPVAMVTAYGNMESAVAAMKAGAFDFVSKPLDLRVLRELAAAALRARGRATDSLNTSDGPQTKLIGESPQILELRTLIAKLARNQAPVFISGESGTGKELAASLIHQLGPRADQPFVPVNCGAIPADLVESELFGHRKGSFTGATSDKPGLFQAAQGGTLLLDEIADLPLPMQVKLLRAIQEKSVRPVGAAKEVPVDVRIISASHLNLADAVARGAFRQDLFYRINVIDLHLPPLRERTGDIPMLVAHLLPRIAAESGSPAESLADDAMAALCNYAFPGNVRELENILERASALCESSVLTAADLRLPDLQQTPAAMSSHPSAAAPLASAPPTAQRPLAERLDAIEKPLLLDALQQSDQNPELAAARLGLSPRSLRLRRARLGLAPDDAT</sequence>
<gene>
    <name evidence="10" type="ORF">Thi970DRAFT_02516</name>
</gene>
<dbReference type="Gene3D" id="3.40.50.300">
    <property type="entry name" value="P-loop containing nucleotide triphosphate hydrolases"/>
    <property type="match status" value="1"/>
</dbReference>
<evidence type="ECO:0000259" key="9">
    <source>
        <dbReference type="PROSITE" id="PS50110"/>
    </source>
</evidence>
<keyword evidence="6" id="KW-0597">Phosphoprotein</keyword>
<dbReference type="InterPro" id="IPR058031">
    <property type="entry name" value="AAA_lid_NorR"/>
</dbReference>
<dbReference type="PROSITE" id="PS50110">
    <property type="entry name" value="RESPONSE_REGULATORY"/>
    <property type="match status" value="1"/>
</dbReference>
<dbReference type="Gene3D" id="3.40.50.2300">
    <property type="match status" value="1"/>
</dbReference>
<keyword evidence="4 10" id="KW-0238">DNA-binding</keyword>
<proteinExistence type="predicted"/>
<dbReference type="SMART" id="SM00448">
    <property type="entry name" value="REC"/>
    <property type="match status" value="1"/>
</dbReference>
<keyword evidence="2" id="KW-0067">ATP-binding</keyword>
<dbReference type="GO" id="GO:0000160">
    <property type="term" value="P:phosphorelay signal transduction system"/>
    <property type="evidence" value="ECO:0007669"/>
    <property type="project" value="InterPro"/>
</dbReference>
<evidence type="ECO:0000313" key="11">
    <source>
        <dbReference type="Proteomes" id="UP000002964"/>
    </source>
</evidence>
<name>H8Z055_9GAMM</name>
<dbReference type="GO" id="GO:0005524">
    <property type="term" value="F:ATP binding"/>
    <property type="evidence" value="ECO:0007669"/>
    <property type="project" value="UniProtKB-KW"/>
</dbReference>
<feature type="domain" description="Response regulatory" evidence="9">
    <location>
        <begin position="11"/>
        <end position="125"/>
    </location>
</feature>
<dbReference type="PROSITE" id="PS00688">
    <property type="entry name" value="SIGMA54_INTERACT_3"/>
    <property type="match status" value="1"/>
</dbReference>
<evidence type="ECO:0000313" key="10">
    <source>
        <dbReference type="EMBL" id="EIC22263.1"/>
    </source>
</evidence>
<feature type="region of interest" description="Disordered" evidence="7">
    <location>
        <begin position="395"/>
        <end position="415"/>
    </location>
</feature>
<dbReference type="RefSeq" id="WP_009148941.1">
    <property type="nucleotide sequence ID" value="NZ_CP121471.1"/>
</dbReference>
<dbReference type="Pfam" id="PF02954">
    <property type="entry name" value="HTH_8"/>
    <property type="match status" value="1"/>
</dbReference>
<dbReference type="Pfam" id="PF00072">
    <property type="entry name" value="Response_reg"/>
    <property type="match status" value="1"/>
</dbReference>
<organism evidence="10 11">
    <name type="scientific">Thiorhodovibrio frisius</name>
    <dbReference type="NCBI Taxonomy" id="631362"/>
    <lineage>
        <taxon>Bacteria</taxon>
        <taxon>Pseudomonadati</taxon>
        <taxon>Pseudomonadota</taxon>
        <taxon>Gammaproteobacteria</taxon>
        <taxon>Chromatiales</taxon>
        <taxon>Chromatiaceae</taxon>
        <taxon>Thiorhodovibrio</taxon>
    </lineage>
</organism>
<evidence type="ECO:0000256" key="7">
    <source>
        <dbReference type="SAM" id="MobiDB-lite"/>
    </source>
</evidence>
<dbReference type="AlphaFoldDB" id="H8Z055"/>
<evidence type="ECO:0000256" key="6">
    <source>
        <dbReference type="PROSITE-ProRule" id="PRU00169"/>
    </source>
</evidence>
<dbReference type="InterPro" id="IPR001789">
    <property type="entry name" value="Sig_transdc_resp-reg_receiver"/>
</dbReference>
<evidence type="ECO:0000256" key="2">
    <source>
        <dbReference type="ARBA" id="ARBA00022840"/>
    </source>
</evidence>
<feature type="domain" description="Sigma-54 factor interaction" evidence="8">
    <location>
        <begin position="145"/>
        <end position="374"/>
    </location>
</feature>
<dbReference type="Proteomes" id="UP000002964">
    <property type="component" value="Unassembled WGS sequence"/>
</dbReference>
<dbReference type="OrthoDB" id="9804019at2"/>
<dbReference type="InterPro" id="IPR002078">
    <property type="entry name" value="Sigma_54_int"/>
</dbReference>
<reference evidence="11" key="1">
    <citation type="submission" date="2011-06" db="EMBL/GenBank/DDBJ databases">
        <authorList>
            <consortium name="US DOE Joint Genome Institute (JGI-PGF)"/>
            <person name="Lucas S."/>
            <person name="Han J."/>
            <person name="Lapidus A."/>
            <person name="Cheng J.-F."/>
            <person name="Goodwin L."/>
            <person name="Pitluck S."/>
            <person name="Peters L."/>
            <person name="Land M.L."/>
            <person name="Hauser L."/>
            <person name="Vogl K."/>
            <person name="Liu Z."/>
            <person name="Overmann J."/>
            <person name="Frigaard N.-U."/>
            <person name="Bryant D.A."/>
            <person name="Woyke T.J."/>
        </authorList>
    </citation>
    <scope>NUCLEOTIDE SEQUENCE [LARGE SCALE GENOMIC DNA]</scope>
    <source>
        <strain evidence="11">970</strain>
    </source>
</reference>
<dbReference type="InterPro" id="IPR003593">
    <property type="entry name" value="AAA+_ATPase"/>
</dbReference>
<dbReference type="GO" id="GO:0043565">
    <property type="term" value="F:sequence-specific DNA binding"/>
    <property type="evidence" value="ECO:0007669"/>
    <property type="project" value="InterPro"/>
</dbReference>
<dbReference type="PROSITE" id="PS00676">
    <property type="entry name" value="SIGMA54_INTERACT_2"/>
    <property type="match status" value="1"/>
</dbReference>
<accession>H8Z055</accession>
<dbReference type="PANTHER" id="PTHR32071:SF100">
    <property type="entry name" value="RESPONSE REGULATOR PROTEIN PILR"/>
    <property type="match status" value="1"/>
</dbReference>
<dbReference type="SUPFAM" id="SSF52540">
    <property type="entry name" value="P-loop containing nucleoside triphosphate hydrolases"/>
    <property type="match status" value="1"/>
</dbReference>
<dbReference type="Pfam" id="PF00158">
    <property type="entry name" value="Sigma54_activat"/>
    <property type="match status" value="1"/>
</dbReference>
<dbReference type="PROSITE" id="PS50045">
    <property type="entry name" value="SIGMA54_INTERACT_4"/>
    <property type="match status" value="1"/>
</dbReference>
<dbReference type="GO" id="GO:0006355">
    <property type="term" value="P:regulation of DNA-templated transcription"/>
    <property type="evidence" value="ECO:0007669"/>
    <property type="project" value="InterPro"/>
</dbReference>
<keyword evidence="11" id="KW-1185">Reference proteome</keyword>
<dbReference type="InterPro" id="IPR027417">
    <property type="entry name" value="P-loop_NTPase"/>
</dbReference>